<dbReference type="Gene3D" id="3.30.70.270">
    <property type="match status" value="1"/>
</dbReference>
<dbReference type="OrthoDB" id="1002013at2759"/>
<dbReference type="EMBL" id="QJKJ01000399">
    <property type="protein sequence ID" value="RDY12821.1"/>
    <property type="molecule type" value="Genomic_DNA"/>
</dbReference>
<comment type="caution">
    <text evidence="1">The sequence shown here is derived from an EMBL/GenBank/DDBJ whole genome shotgun (WGS) entry which is preliminary data.</text>
</comment>
<dbReference type="InterPro" id="IPR043128">
    <property type="entry name" value="Rev_trsase/Diguanyl_cyclase"/>
</dbReference>
<proteinExistence type="predicted"/>
<dbReference type="Proteomes" id="UP000257109">
    <property type="component" value="Unassembled WGS sequence"/>
</dbReference>
<evidence type="ECO:0008006" key="3">
    <source>
        <dbReference type="Google" id="ProtNLM"/>
    </source>
</evidence>
<dbReference type="AlphaFoldDB" id="A0A371ICQ2"/>
<dbReference type="SUPFAM" id="SSF56672">
    <property type="entry name" value="DNA/RNA polymerases"/>
    <property type="match status" value="1"/>
</dbReference>
<feature type="non-terminal residue" evidence="1">
    <location>
        <position position="1"/>
    </location>
</feature>
<evidence type="ECO:0000313" key="2">
    <source>
        <dbReference type="Proteomes" id="UP000257109"/>
    </source>
</evidence>
<gene>
    <name evidence="1" type="ORF">CR513_02340</name>
</gene>
<keyword evidence="2" id="KW-1185">Reference proteome</keyword>
<name>A0A371ICQ2_MUCPR</name>
<dbReference type="InterPro" id="IPR043502">
    <property type="entry name" value="DNA/RNA_pol_sf"/>
</dbReference>
<evidence type="ECO:0000313" key="1">
    <source>
        <dbReference type="EMBL" id="RDY12821.1"/>
    </source>
</evidence>
<reference evidence="1" key="1">
    <citation type="submission" date="2018-05" db="EMBL/GenBank/DDBJ databases">
        <title>Draft genome of Mucuna pruriens seed.</title>
        <authorList>
            <person name="Nnadi N.E."/>
            <person name="Vos R."/>
            <person name="Hasami M.H."/>
            <person name="Devisetty U.K."/>
            <person name="Aguiy J.C."/>
        </authorList>
    </citation>
    <scope>NUCLEOTIDE SEQUENCE [LARGE SCALE GENOMIC DNA]</scope>
    <source>
        <strain evidence="1">JCA_2017</strain>
    </source>
</reference>
<organism evidence="1 2">
    <name type="scientific">Mucuna pruriens</name>
    <name type="common">Velvet bean</name>
    <name type="synonym">Dolichos pruriens</name>
    <dbReference type="NCBI Taxonomy" id="157652"/>
    <lineage>
        <taxon>Eukaryota</taxon>
        <taxon>Viridiplantae</taxon>
        <taxon>Streptophyta</taxon>
        <taxon>Embryophyta</taxon>
        <taxon>Tracheophyta</taxon>
        <taxon>Spermatophyta</taxon>
        <taxon>Magnoliopsida</taxon>
        <taxon>eudicotyledons</taxon>
        <taxon>Gunneridae</taxon>
        <taxon>Pentapetalae</taxon>
        <taxon>rosids</taxon>
        <taxon>fabids</taxon>
        <taxon>Fabales</taxon>
        <taxon>Fabaceae</taxon>
        <taxon>Papilionoideae</taxon>
        <taxon>50 kb inversion clade</taxon>
        <taxon>NPAAA clade</taxon>
        <taxon>indigoferoid/millettioid clade</taxon>
        <taxon>Phaseoleae</taxon>
        <taxon>Mucuna</taxon>
    </lineage>
</organism>
<sequence>MPLSTFMRLMNCVLKSLTRKCLVVYFDDILIYSNCMNDHMMHATLLALKELKWMKRKSFHGLASLYRCFVKDFNTLATPLNEIVEKTNWKRVKKEISKL</sequence>
<accession>A0A371ICQ2</accession>
<protein>
    <recommendedName>
        <fullName evidence="3">Retrovirus-related Pol polyprotein from transposon 17.6</fullName>
    </recommendedName>
</protein>